<keyword evidence="3" id="KW-1185">Reference proteome</keyword>
<gene>
    <name evidence="2" type="ORF">DEBURN_LOCUS9999</name>
</gene>
<evidence type="ECO:0000256" key="1">
    <source>
        <dbReference type="SAM" id="MobiDB-lite"/>
    </source>
</evidence>
<evidence type="ECO:0000313" key="2">
    <source>
        <dbReference type="EMBL" id="CAG8611614.1"/>
    </source>
</evidence>
<dbReference type="AlphaFoldDB" id="A0A9N9CPX5"/>
<proteinExistence type="predicted"/>
<comment type="caution">
    <text evidence="2">The sequence shown here is derived from an EMBL/GenBank/DDBJ whole genome shotgun (WGS) entry which is preliminary data.</text>
</comment>
<sequence length="86" mass="9799">MVEGSQKKPIELTTNSPQVSEISKEAVSELFEDLLYLYNNITNSELQKEITTQIDINNKLKEKLSDTSENTCKKKGKSSENLFPFQ</sequence>
<organism evidence="2 3">
    <name type="scientific">Diversispora eburnea</name>
    <dbReference type="NCBI Taxonomy" id="1213867"/>
    <lineage>
        <taxon>Eukaryota</taxon>
        <taxon>Fungi</taxon>
        <taxon>Fungi incertae sedis</taxon>
        <taxon>Mucoromycota</taxon>
        <taxon>Glomeromycotina</taxon>
        <taxon>Glomeromycetes</taxon>
        <taxon>Diversisporales</taxon>
        <taxon>Diversisporaceae</taxon>
        <taxon>Diversispora</taxon>
    </lineage>
</organism>
<dbReference type="OrthoDB" id="2422101at2759"/>
<dbReference type="Proteomes" id="UP000789706">
    <property type="component" value="Unassembled WGS sequence"/>
</dbReference>
<protein>
    <submittedName>
        <fullName evidence="2">6118_t:CDS:1</fullName>
    </submittedName>
</protein>
<feature type="region of interest" description="Disordered" evidence="1">
    <location>
        <begin position="65"/>
        <end position="86"/>
    </location>
</feature>
<evidence type="ECO:0000313" key="3">
    <source>
        <dbReference type="Proteomes" id="UP000789706"/>
    </source>
</evidence>
<accession>A0A9N9CPX5</accession>
<dbReference type="EMBL" id="CAJVPK010002368">
    <property type="protein sequence ID" value="CAG8611614.1"/>
    <property type="molecule type" value="Genomic_DNA"/>
</dbReference>
<name>A0A9N9CPX5_9GLOM</name>
<reference evidence="2" key="1">
    <citation type="submission" date="2021-06" db="EMBL/GenBank/DDBJ databases">
        <authorList>
            <person name="Kallberg Y."/>
            <person name="Tangrot J."/>
            <person name="Rosling A."/>
        </authorList>
    </citation>
    <scope>NUCLEOTIDE SEQUENCE</scope>
    <source>
        <strain evidence="2">AZ414A</strain>
    </source>
</reference>